<dbReference type="PROSITE" id="PS50893">
    <property type="entry name" value="ABC_TRANSPORTER_2"/>
    <property type="match status" value="1"/>
</dbReference>
<dbReference type="InterPro" id="IPR003593">
    <property type="entry name" value="AAA+_ATPase"/>
</dbReference>
<dbReference type="PANTHER" id="PTHR42711">
    <property type="entry name" value="ABC TRANSPORTER ATP-BINDING PROTEIN"/>
    <property type="match status" value="1"/>
</dbReference>
<evidence type="ECO:0000313" key="7">
    <source>
        <dbReference type="Proteomes" id="UP001321786"/>
    </source>
</evidence>
<dbReference type="SMART" id="SM00382">
    <property type="entry name" value="AAA"/>
    <property type="match status" value="1"/>
</dbReference>
<evidence type="ECO:0000256" key="3">
    <source>
        <dbReference type="ARBA" id="ARBA00022741"/>
    </source>
</evidence>
<reference evidence="6 7" key="1">
    <citation type="submission" date="2023-08" db="EMBL/GenBank/DDBJ databases">
        <title>Helicovermis profunda gen. nov., sp. nov., a novel mesophilic, fermentative bacterium within the Bacillota from a deep-sea hydrothermal vent chimney.</title>
        <authorList>
            <person name="Miyazaki U."/>
            <person name="Mizutani D."/>
            <person name="Hashimoto Y."/>
            <person name="Tame A."/>
            <person name="Sawayama S."/>
            <person name="Miyazaki J."/>
            <person name="Takai K."/>
            <person name="Nakagawa S."/>
        </authorList>
    </citation>
    <scope>NUCLEOTIDE SEQUENCE [LARGE SCALE GENOMIC DNA]</scope>
    <source>
        <strain evidence="6 7">S502</strain>
    </source>
</reference>
<feature type="domain" description="ABC transporter" evidence="5">
    <location>
        <begin position="2"/>
        <end position="246"/>
    </location>
</feature>
<comment type="similarity">
    <text evidence="1">Belongs to the ABC transporter superfamily.</text>
</comment>
<dbReference type="InterPro" id="IPR027417">
    <property type="entry name" value="P-loop_NTPase"/>
</dbReference>
<dbReference type="EMBL" id="AP028654">
    <property type="protein sequence ID" value="BEP27885.1"/>
    <property type="molecule type" value="Genomic_DNA"/>
</dbReference>
<dbReference type="RefSeq" id="WP_338536245.1">
    <property type="nucleotide sequence ID" value="NZ_AP028654.1"/>
</dbReference>
<sequence length="260" mass="29448">MINVNNLEKVYKLSKKQMKKEKLNLNIKKAVNGISFNVGKGEIYGLLGPNGAGKTTTLRCISTLIKPTNGNIKIRDFDVIDDSRDVRKNISFLTNELKLDGFFTPNYTFEYFGKLYGMDDKQINDRKIKLFHYFGITEFKDVKISDLSTGMKQKLSIAVSLVHDPEIIIFDEPTNGLDIVTAKVVVDYLKYLKKQGKTIIVSTHIMSVASKLCDRMGIIIDGRIVIDGTLKEILLKTNTEDLEDAFFSLYLKSKEGEKNE</sequence>
<gene>
    <name evidence="6" type="ORF">HLPR_02160</name>
</gene>
<organism evidence="6 7">
    <name type="scientific">Helicovermis profundi</name>
    <dbReference type="NCBI Taxonomy" id="3065157"/>
    <lineage>
        <taxon>Bacteria</taxon>
        <taxon>Bacillati</taxon>
        <taxon>Bacillota</taxon>
        <taxon>Clostridia</taxon>
        <taxon>Helicovermis</taxon>
    </lineage>
</organism>
<dbReference type="GO" id="GO:0016887">
    <property type="term" value="F:ATP hydrolysis activity"/>
    <property type="evidence" value="ECO:0007669"/>
    <property type="project" value="InterPro"/>
</dbReference>
<dbReference type="InterPro" id="IPR003439">
    <property type="entry name" value="ABC_transporter-like_ATP-bd"/>
</dbReference>
<proteinExistence type="inferred from homology"/>
<dbReference type="SUPFAM" id="SSF52540">
    <property type="entry name" value="P-loop containing nucleoside triphosphate hydrolases"/>
    <property type="match status" value="1"/>
</dbReference>
<dbReference type="Pfam" id="PF00005">
    <property type="entry name" value="ABC_tran"/>
    <property type="match status" value="1"/>
</dbReference>
<dbReference type="KEGG" id="hprf:HLPR_02160"/>
<keyword evidence="3" id="KW-0547">Nucleotide-binding</keyword>
<dbReference type="Proteomes" id="UP001321786">
    <property type="component" value="Chromosome"/>
</dbReference>
<name>A0AAU9E1Z4_9FIRM</name>
<dbReference type="PANTHER" id="PTHR42711:SF5">
    <property type="entry name" value="ABC TRANSPORTER ATP-BINDING PROTEIN NATA"/>
    <property type="match status" value="1"/>
</dbReference>
<dbReference type="InterPro" id="IPR050763">
    <property type="entry name" value="ABC_transporter_ATP-binding"/>
</dbReference>
<evidence type="ECO:0000313" key="6">
    <source>
        <dbReference type="EMBL" id="BEP27885.1"/>
    </source>
</evidence>
<evidence type="ECO:0000256" key="4">
    <source>
        <dbReference type="ARBA" id="ARBA00022840"/>
    </source>
</evidence>
<keyword evidence="4 6" id="KW-0067">ATP-binding</keyword>
<accession>A0AAU9E1Z4</accession>
<evidence type="ECO:0000256" key="1">
    <source>
        <dbReference type="ARBA" id="ARBA00005417"/>
    </source>
</evidence>
<protein>
    <submittedName>
        <fullName evidence="6">ATP-binding cassette domain-containing protein</fullName>
    </submittedName>
</protein>
<evidence type="ECO:0000256" key="2">
    <source>
        <dbReference type="ARBA" id="ARBA00022448"/>
    </source>
</evidence>
<dbReference type="AlphaFoldDB" id="A0AAU9E1Z4"/>
<dbReference type="Gene3D" id="3.40.50.300">
    <property type="entry name" value="P-loop containing nucleotide triphosphate hydrolases"/>
    <property type="match status" value="1"/>
</dbReference>
<evidence type="ECO:0000259" key="5">
    <source>
        <dbReference type="PROSITE" id="PS50893"/>
    </source>
</evidence>
<dbReference type="GO" id="GO:0005524">
    <property type="term" value="F:ATP binding"/>
    <property type="evidence" value="ECO:0007669"/>
    <property type="project" value="UniProtKB-KW"/>
</dbReference>
<keyword evidence="7" id="KW-1185">Reference proteome</keyword>
<keyword evidence="2" id="KW-0813">Transport</keyword>